<dbReference type="SUPFAM" id="SSF53850">
    <property type="entry name" value="Periplasmic binding protein-like II"/>
    <property type="match status" value="1"/>
</dbReference>
<dbReference type="AlphaFoldDB" id="A0A0K6GVK7"/>
<dbReference type="Gene3D" id="3.40.190.10">
    <property type="entry name" value="Periplasmic binding protein-like II"/>
    <property type="match status" value="2"/>
</dbReference>
<evidence type="ECO:0000256" key="2">
    <source>
        <dbReference type="ARBA" id="ARBA00022723"/>
    </source>
</evidence>
<proteinExistence type="inferred from homology"/>
<evidence type="ECO:0000313" key="7">
    <source>
        <dbReference type="Proteomes" id="UP000243535"/>
    </source>
</evidence>
<keyword evidence="3 5" id="KW-0732">Signal</keyword>
<feature type="binding site" evidence="4">
    <location>
        <position position="56"/>
    </location>
    <ligand>
        <name>molybdate</name>
        <dbReference type="ChEBI" id="CHEBI:36264"/>
    </ligand>
</feature>
<evidence type="ECO:0000256" key="3">
    <source>
        <dbReference type="ARBA" id="ARBA00022729"/>
    </source>
</evidence>
<dbReference type="EMBL" id="CYHA01000002">
    <property type="protein sequence ID" value="CUA82595.1"/>
    <property type="molecule type" value="Genomic_DNA"/>
</dbReference>
<dbReference type="InterPro" id="IPR044084">
    <property type="entry name" value="AvModA-like_subst-bd"/>
</dbReference>
<name>A0A0K6GVK7_9NEIS</name>
<dbReference type="InterPro" id="IPR005950">
    <property type="entry name" value="ModA"/>
</dbReference>
<sequence>MNFRLTALAALFAMQQAAAADLTVAVAANLQYAFEALARDFTQRTGLTVEPSYNSSGKFAAQIQNGAPFDVFLSADREFPDRLAASGQAAGAPRVYARGVLVLWTAGDADLSDWLKLLRESTGKVAIANPDTAPYGREAVNLLTHYRLLERVKPRLVYGESIGQTTQFIESRAAEAGFTAKSLVLGPTLQGKGRWVELPAGSYRPIAQAVIITRYGATHAPTQARKFVDYLFTPAAQAVFARFGYLKP</sequence>
<dbReference type="Pfam" id="PF13531">
    <property type="entry name" value="SBP_bac_11"/>
    <property type="match status" value="1"/>
</dbReference>
<feature type="chain" id="PRO_5005503792" evidence="5">
    <location>
        <begin position="20"/>
        <end position="248"/>
    </location>
</feature>
<keyword evidence="7" id="KW-1185">Reference proteome</keyword>
<dbReference type="CDD" id="cd13539">
    <property type="entry name" value="PBP2_AvModA"/>
    <property type="match status" value="1"/>
</dbReference>
<dbReference type="NCBIfam" id="TIGR01256">
    <property type="entry name" value="modA"/>
    <property type="match status" value="1"/>
</dbReference>
<dbReference type="InterPro" id="IPR050682">
    <property type="entry name" value="ModA/WtpA"/>
</dbReference>
<dbReference type="GO" id="GO:0046872">
    <property type="term" value="F:metal ion binding"/>
    <property type="evidence" value="ECO:0007669"/>
    <property type="project" value="UniProtKB-KW"/>
</dbReference>
<dbReference type="OrthoDB" id="9785015at2"/>
<dbReference type="GO" id="GO:0015689">
    <property type="term" value="P:molybdate ion transport"/>
    <property type="evidence" value="ECO:0007669"/>
    <property type="project" value="InterPro"/>
</dbReference>
<evidence type="ECO:0000256" key="4">
    <source>
        <dbReference type="PIRSR" id="PIRSR004846-1"/>
    </source>
</evidence>
<dbReference type="PANTHER" id="PTHR30632:SF14">
    <property type="entry name" value="TUNGSTATE_MOLYBDATE_CHROMATE-BINDING PROTEIN MODA"/>
    <property type="match status" value="1"/>
</dbReference>
<evidence type="ECO:0000256" key="1">
    <source>
        <dbReference type="ARBA" id="ARBA00009175"/>
    </source>
</evidence>
<feature type="binding site" evidence="4">
    <location>
        <position position="162"/>
    </location>
    <ligand>
        <name>molybdate</name>
        <dbReference type="ChEBI" id="CHEBI:36264"/>
    </ligand>
</feature>
<protein>
    <submittedName>
        <fullName evidence="6">Molybdenum ABC transporter, periplasmic molybdate-binding protein</fullName>
    </submittedName>
</protein>
<evidence type="ECO:0000313" key="6">
    <source>
        <dbReference type="EMBL" id="CUA82595.1"/>
    </source>
</evidence>
<comment type="similarity">
    <text evidence="1">Belongs to the bacterial solute-binding protein ModA family.</text>
</comment>
<dbReference type="PIRSF" id="PIRSF004846">
    <property type="entry name" value="ModA"/>
    <property type="match status" value="1"/>
</dbReference>
<accession>A0A0K6GVK7</accession>
<dbReference type="PANTHER" id="PTHR30632">
    <property type="entry name" value="MOLYBDATE-BINDING PERIPLASMIC PROTEIN"/>
    <property type="match status" value="1"/>
</dbReference>
<keyword evidence="4" id="KW-0500">Molybdenum</keyword>
<gene>
    <name evidence="6" type="ORF">Ga0061063_1354</name>
</gene>
<dbReference type="GO" id="GO:0030973">
    <property type="term" value="F:molybdate ion binding"/>
    <property type="evidence" value="ECO:0007669"/>
    <property type="project" value="InterPro"/>
</dbReference>
<dbReference type="STRING" id="375574.GCA_001418035_01146"/>
<organism evidence="6 7">
    <name type="scientific">Gulbenkiania indica</name>
    <dbReference type="NCBI Taxonomy" id="375574"/>
    <lineage>
        <taxon>Bacteria</taxon>
        <taxon>Pseudomonadati</taxon>
        <taxon>Pseudomonadota</taxon>
        <taxon>Betaproteobacteria</taxon>
        <taxon>Neisseriales</taxon>
        <taxon>Chromobacteriaceae</taxon>
        <taxon>Gulbenkiania</taxon>
    </lineage>
</organism>
<evidence type="ECO:0000256" key="5">
    <source>
        <dbReference type="SAM" id="SignalP"/>
    </source>
</evidence>
<keyword evidence="2 4" id="KW-0479">Metal-binding</keyword>
<dbReference type="Proteomes" id="UP000243535">
    <property type="component" value="Unassembled WGS sequence"/>
</dbReference>
<reference evidence="7" key="1">
    <citation type="submission" date="2015-08" db="EMBL/GenBank/DDBJ databases">
        <authorList>
            <person name="Varghese N."/>
        </authorList>
    </citation>
    <scope>NUCLEOTIDE SEQUENCE [LARGE SCALE GENOMIC DNA]</scope>
    <source>
        <strain evidence="7">DSM 17901</strain>
    </source>
</reference>
<feature type="signal peptide" evidence="5">
    <location>
        <begin position="1"/>
        <end position="19"/>
    </location>
</feature>
<dbReference type="RefSeq" id="WP_082446379.1">
    <property type="nucleotide sequence ID" value="NZ_CYHA01000002.1"/>
</dbReference>